<comment type="caution">
    <text evidence="2">The sequence shown here is derived from an EMBL/GenBank/DDBJ whole genome shotgun (WGS) entry which is preliminary data.</text>
</comment>
<proteinExistence type="inferred from homology"/>
<dbReference type="RefSeq" id="WP_009502772.1">
    <property type="nucleotide sequence ID" value="NZ_LIGK01000062.1"/>
</dbReference>
<evidence type="ECO:0000256" key="1">
    <source>
        <dbReference type="ARBA" id="ARBA00038414"/>
    </source>
</evidence>
<dbReference type="AlphaFoldDB" id="A0A327XP03"/>
<comment type="similarity">
    <text evidence="1">Belongs to the HyuE racemase family.</text>
</comment>
<keyword evidence="3" id="KW-1185">Reference proteome</keyword>
<evidence type="ECO:0000313" key="3">
    <source>
        <dbReference type="Proteomes" id="UP000249165"/>
    </source>
</evidence>
<accession>A0A327XP03</accession>
<organism evidence="2 3">
    <name type="scientific">Salipiger aestuarii</name>
    <dbReference type="NCBI Taxonomy" id="568098"/>
    <lineage>
        <taxon>Bacteria</taxon>
        <taxon>Pseudomonadati</taxon>
        <taxon>Pseudomonadota</taxon>
        <taxon>Alphaproteobacteria</taxon>
        <taxon>Rhodobacterales</taxon>
        <taxon>Roseobacteraceae</taxon>
        <taxon>Salipiger</taxon>
    </lineage>
</organism>
<dbReference type="Proteomes" id="UP000249165">
    <property type="component" value="Unassembled WGS sequence"/>
</dbReference>
<dbReference type="PANTHER" id="PTHR28047:SF5">
    <property type="entry name" value="PROTEIN DCG1"/>
    <property type="match status" value="1"/>
</dbReference>
<dbReference type="OrthoDB" id="9791723at2"/>
<protein>
    <submittedName>
        <fullName evidence="2">Allantoin racemase</fullName>
    </submittedName>
</protein>
<dbReference type="EMBL" id="QLMG01000056">
    <property type="protein sequence ID" value="RAK10443.1"/>
    <property type="molecule type" value="Genomic_DNA"/>
</dbReference>
<dbReference type="InterPro" id="IPR015942">
    <property type="entry name" value="Asp/Glu/hydantoin_racemase"/>
</dbReference>
<dbReference type="PANTHER" id="PTHR28047">
    <property type="entry name" value="PROTEIN DCG1"/>
    <property type="match status" value="1"/>
</dbReference>
<name>A0A327XP03_9RHOB</name>
<dbReference type="Pfam" id="PF01177">
    <property type="entry name" value="Asp_Glu_race"/>
    <property type="match status" value="1"/>
</dbReference>
<dbReference type="Gene3D" id="3.40.50.12500">
    <property type="match status" value="1"/>
</dbReference>
<gene>
    <name evidence="2" type="ORF">ATI53_10567</name>
</gene>
<dbReference type="InterPro" id="IPR053714">
    <property type="entry name" value="Iso_Racemase_Enz_sf"/>
</dbReference>
<sequence>MRLLYVNPNATVSMTGAIVAAARAALPGARISGETNATGPMAIQGAQDGAAAIPGVLDLLSRADADAAVIACFDDTGLEEAQARVPFPVLGIGQSAYVMAGLMGRRFSVVTSLAVSVPVIEHNIARGGFAARCVSVRASGLPVLTIDEGGAAVLDRLSHEIARARDEGAGAVVLGCAGMAPLTAPLAARTGVVLIDGVAASAHLAAAAAGFAGGAERRPGGDVSG</sequence>
<reference evidence="2 3" key="1">
    <citation type="submission" date="2018-06" db="EMBL/GenBank/DDBJ databases">
        <title>Genomic Encyclopedia of Archaeal and Bacterial Type Strains, Phase II (KMG-II): from individual species to whole genera.</title>
        <authorList>
            <person name="Goeker M."/>
        </authorList>
    </citation>
    <scope>NUCLEOTIDE SEQUENCE [LARGE SCALE GENOMIC DNA]</scope>
    <source>
        <strain evidence="2 3">DSM 22011</strain>
    </source>
</reference>
<dbReference type="InterPro" id="IPR052186">
    <property type="entry name" value="Hydantoin_racemase-like"/>
</dbReference>
<dbReference type="GO" id="GO:0047661">
    <property type="term" value="F:amino-acid racemase activity"/>
    <property type="evidence" value="ECO:0007669"/>
    <property type="project" value="InterPro"/>
</dbReference>
<evidence type="ECO:0000313" key="2">
    <source>
        <dbReference type="EMBL" id="RAK10443.1"/>
    </source>
</evidence>